<accession>A0A0F2MAF0</accession>
<reference evidence="2 3" key="1">
    <citation type="journal article" date="2014" name="BMC Genomics">
        <title>Comparative genomics of the major fungal agents of human and animal Sporotrichosis: Sporothrix schenckii and Sporothrix brasiliensis.</title>
        <authorList>
            <person name="Teixeira M.M."/>
            <person name="de Almeida L.G."/>
            <person name="Kubitschek-Barreira P."/>
            <person name="Alves F.L."/>
            <person name="Kioshima E.S."/>
            <person name="Abadio A.K."/>
            <person name="Fernandes L."/>
            <person name="Derengowski L.S."/>
            <person name="Ferreira K.S."/>
            <person name="Souza R.C."/>
            <person name="Ruiz J.C."/>
            <person name="de Andrade N.C."/>
            <person name="Paes H.C."/>
            <person name="Nicola A.M."/>
            <person name="Albuquerque P."/>
            <person name="Gerber A.L."/>
            <person name="Martins V.P."/>
            <person name="Peconick L.D."/>
            <person name="Neto A.V."/>
            <person name="Chaucanez C.B."/>
            <person name="Silva P.A."/>
            <person name="Cunha O.L."/>
            <person name="de Oliveira F.F."/>
            <person name="dos Santos T.C."/>
            <person name="Barros A.L."/>
            <person name="Soares M.A."/>
            <person name="de Oliveira L.M."/>
            <person name="Marini M.M."/>
            <person name="Villalobos-Duno H."/>
            <person name="Cunha M.M."/>
            <person name="de Hoog S."/>
            <person name="da Silveira J.F."/>
            <person name="Henrissat B."/>
            <person name="Nino-Vega G.A."/>
            <person name="Cisalpino P.S."/>
            <person name="Mora-Montes H.M."/>
            <person name="Almeida S.R."/>
            <person name="Stajich J.E."/>
            <person name="Lopes-Bezerra L.M."/>
            <person name="Vasconcelos A.T."/>
            <person name="Felipe M.S."/>
        </authorList>
    </citation>
    <scope>NUCLEOTIDE SEQUENCE [LARGE SCALE GENOMIC DNA]</scope>
    <source>
        <strain evidence="2 3">1099-18</strain>
    </source>
</reference>
<proteinExistence type="predicted"/>
<gene>
    <name evidence="2" type="ORF">SPSK_11021</name>
</gene>
<dbReference type="GeneID" id="27672518"/>
<dbReference type="AlphaFoldDB" id="A0A0F2MAF0"/>
<dbReference type="RefSeq" id="XP_016589349.1">
    <property type="nucleotide sequence ID" value="XM_016737241.1"/>
</dbReference>
<evidence type="ECO:0000313" key="3">
    <source>
        <dbReference type="Proteomes" id="UP000033710"/>
    </source>
</evidence>
<feature type="region of interest" description="Disordered" evidence="1">
    <location>
        <begin position="28"/>
        <end position="68"/>
    </location>
</feature>
<sequence length="68" mass="7587">MAPFKDIFKIISALIKIADISLKARALKRRRNASRESSSKSEPPMAATFRNANSGCHDEQEYDSDVDS</sequence>
<protein>
    <submittedName>
        <fullName evidence="2">Uncharacterized protein</fullName>
    </submittedName>
</protein>
<dbReference type="Proteomes" id="UP000033710">
    <property type="component" value="Unassembled WGS sequence"/>
</dbReference>
<dbReference type="KEGG" id="ssck:SPSK_11021"/>
<evidence type="ECO:0000313" key="2">
    <source>
        <dbReference type="EMBL" id="KJR86673.1"/>
    </source>
</evidence>
<evidence type="ECO:0000256" key="1">
    <source>
        <dbReference type="SAM" id="MobiDB-lite"/>
    </source>
</evidence>
<dbReference type="EMBL" id="AXCR01000006">
    <property type="protein sequence ID" value="KJR86673.1"/>
    <property type="molecule type" value="Genomic_DNA"/>
</dbReference>
<organism evidence="2 3">
    <name type="scientific">Sporothrix schenckii 1099-18</name>
    <dbReference type="NCBI Taxonomy" id="1397361"/>
    <lineage>
        <taxon>Eukaryota</taxon>
        <taxon>Fungi</taxon>
        <taxon>Dikarya</taxon>
        <taxon>Ascomycota</taxon>
        <taxon>Pezizomycotina</taxon>
        <taxon>Sordariomycetes</taxon>
        <taxon>Sordariomycetidae</taxon>
        <taxon>Ophiostomatales</taxon>
        <taxon>Ophiostomataceae</taxon>
        <taxon>Sporothrix</taxon>
    </lineage>
</organism>
<reference evidence="2 3" key="2">
    <citation type="journal article" date="2015" name="Eukaryot. Cell">
        <title>Asexual propagation of a virulent clone complex in a human and feline outbreak of sporotrichosis.</title>
        <authorList>
            <person name="Teixeira Mde M."/>
            <person name="Rodrigues A.M."/>
            <person name="Tsui C.K."/>
            <person name="de Almeida L.G."/>
            <person name="Van Diepeningen A.D."/>
            <person name="van den Ende B.G."/>
            <person name="Fernandes G.F."/>
            <person name="Kano R."/>
            <person name="Hamelin R.C."/>
            <person name="Lopes-Bezerra L.M."/>
            <person name="Vasconcelos A.T."/>
            <person name="de Hoog S."/>
            <person name="de Camargo Z.P."/>
            <person name="Felipe M.S."/>
        </authorList>
    </citation>
    <scope>NUCLEOTIDE SEQUENCE [LARGE SCALE GENOMIC DNA]</scope>
    <source>
        <strain evidence="2 3">1099-18</strain>
    </source>
</reference>
<comment type="caution">
    <text evidence="2">The sequence shown here is derived from an EMBL/GenBank/DDBJ whole genome shotgun (WGS) entry which is preliminary data.</text>
</comment>
<name>A0A0F2MAF0_SPOSC</name>
<dbReference type="VEuPathDB" id="FungiDB:SPSK_11021"/>